<sequence>MSGSGLQPRHDSGAKKRARAKQQQEEIAKLPKISAFFTVSQARSHLSDNEGARDSHVIREREYCASSSDERTPLDDTYRFSNDTTTSRSSLTKSDQQHQVVQPMDSDSGDLTKELNQEQLEHHNVTANVVSHPTYPSDPALWKRSEDLIKYCLRFGPRFCQNKDSDFEKSRREYQEANGKIKIRKLQKSLFEYVLEKNGELIEREWMLYSPSTGAIFCFFCKLFSNKDISFSSTGFSDWRNDRRRVEEHENGSEHKDSIKIYMKRKCAMGCIDEKIAKQFDDEYKHWQNVIRRLISAIKFLASRGLAFRGTNQEIGSTKNGNYLGVLELLSEYDPFLKNHIELYANKGRGHTSYLSANVCEELIELMGKKVLVCVINEIRKYKYYTISLDSSPDSSRTDQLTFIVRYVDENGPVALKSPETESTLNSLKSLSETRWSARAKSVSALHDGYDEVQEALQTIEASPCQDNDAKLEARSLQNRLSQFDNIFLLVVWDKVLSQIDKTNQSIQKEQIDLSIIVSLLNSLEQFLQSMRVNKFTELLEKAKEVARVDEIPELDRRTRVRSVRVTRFEGAAPHTVLTGEERLRIELFYPIIDCICSELARRRIAYDEAYQIFDFFLHLGELDDNQIEDKCKKISEKYNADVSENDLISECIQFKYYLISSNSNEKITFLSLYQKIRRDSLRSTFPNLEICLRIFLCKMVTNCSGERSFSQMKIVKNDHRSTMLDSRLNYLSIMCIESDILQLLDTEGIISEFAYMKTRRKL</sequence>
<evidence type="ECO:0000313" key="2">
    <source>
        <dbReference type="Proteomes" id="UP001239111"/>
    </source>
</evidence>
<reference evidence="1" key="1">
    <citation type="submission" date="2023-04" db="EMBL/GenBank/DDBJ databases">
        <title>A chromosome-level genome assembly of the parasitoid wasp Eretmocerus hayati.</title>
        <authorList>
            <person name="Zhong Y."/>
            <person name="Liu S."/>
            <person name="Liu Y."/>
        </authorList>
    </citation>
    <scope>NUCLEOTIDE SEQUENCE</scope>
    <source>
        <strain evidence="1">ZJU_SS_LIU_2023</strain>
    </source>
</reference>
<protein>
    <submittedName>
        <fullName evidence="1">Uncharacterized protein</fullName>
    </submittedName>
</protein>
<dbReference type="Proteomes" id="UP001239111">
    <property type="component" value="Chromosome 2"/>
</dbReference>
<keyword evidence="2" id="KW-1185">Reference proteome</keyword>
<dbReference type="EMBL" id="CM056742">
    <property type="protein sequence ID" value="KAJ8675196.1"/>
    <property type="molecule type" value="Genomic_DNA"/>
</dbReference>
<name>A0ACC2NWK5_9HYME</name>
<accession>A0ACC2NWK5</accession>
<evidence type="ECO:0000313" key="1">
    <source>
        <dbReference type="EMBL" id="KAJ8675196.1"/>
    </source>
</evidence>
<comment type="caution">
    <text evidence="1">The sequence shown here is derived from an EMBL/GenBank/DDBJ whole genome shotgun (WGS) entry which is preliminary data.</text>
</comment>
<proteinExistence type="predicted"/>
<organism evidence="1 2">
    <name type="scientific">Eretmocerus hayati</name>
    <dbReference type="NCBI Taxonomy" id="131215"/>
    <lineage>
        <taxon>Eukaryota</taxon>
        <taxon>Metazoa</taxon>
        <taxon>Ecdysozoa</taxon>
        <taxon>Arthropoda</taxon>
        <taxon>Hexapoda</taxon>
        <taxon>Insecta</taxon>
        <taxon>Pterygota</taxon>
        <taxon>Neoptera</taxon>
        <taxon>Endopterygota</taxon>
        <taxon>Hymenoptera</taxon>
        <taxon>Apocrita</taxon>
        <taxon>Proctotrupomorpha</taxon>
        <taxon>Chalcidoidea</taxon>
        <taxon>Aphelinidae</taxon>
        <taxon>Aphelininae</taxon>
        <taxon>Eretmocerus</taxon>
    </lineage>
</organism>
<gene>
    <name evidence="1" type="ORF">QAD02_010982</name>
</gene>